<reference evidence="13" key="1">
    <citation type="journal article" date="2023" name="Plant J.">
        <title>Genome sequences and population genomics provide insights into the demographic history, inbreeding, and mutation load of two 'living fossil' tree species of Dipteronia.</title>
        <authorList>
            <person name="Feng Y."/>
            <person name="Comes H.P."/>
            <person name="Chen J."/>
            <person name="Zhu S."/>
            <person name="Lu R."/>
            <person name="Zhang X."/>
            <person name="Li P."/>
            <person name="Qiu J."/>
            <person name="Olsen K.M."/>
            <person name="Qiu Y."/>
        </authorList>
    </citation>
    <scope>NUCLEOTIDE SEQUENCE</scope>
    <source>
        <strain evidence="13">NBL</strain>
    </source>
</reference>
<evidence type="ECO:0000256" key="4">
    <source>
        <dbReference type="ARBA" id="ARBA00022679"/>
    </source>
</evidence>
<dbReference type="GO" id="GO:0008270">
    <property type="term" value="F:zinc ion binding"/>
    <property type="evidence" value="ECO:0007669"/>
    <property type="project" value="UniProtKB-KW"/>
</dbReference>
<evidence type="ECO:0000256" key="5">
    <source>
        <dbReference type="ARBA" id="ARBA00022692"/>
    </source>
</evidence>
<evidence type="ECO:0000256" key="2">
    <source>
        <dbReference type="ARBA" id="ARBA00004141"/>
    </source>
</evidence>
<evidence type="ECO:0000256" key="3">
    <source>
        <dbReference type="ARBA" id="ARBA00012483"/>
    </source>
</evidence>
<evidence type="ECO:0000256" key="11">
    <source>
        <dbReference type="ARBA" id="ARBA00023136"/>
    </source>
</evidence>
<feature type="domain" description="E3 Ubiquitin ligase MUL1-like" evidence="12">
    <location>
        <begin position="65"/>
        <end position="140"/>
    </location>
</feature>
<evidence type="ECO:0000256" key="1">
    <source>
        <dbReference type="ARBA" id="ARBA00000900"/>
    </source>
</evidence>
<dbReference type="InterPro" id="IPR022170">
    <property type="entry name" value="MUL1-like"/>
</dbReference>
<comment type="subcellular location">
    <subcellularLocation>
        <location evidence="2">Membrane</location>
        <topology evidence="2">Multi-pass membrane protein</topology>
    </subcellularLocation>
</comment>
<keyword evidence="11" id="KW-0472">Membrane</keyword>
<dbReference type="InterPro" id="IPR044231">
    <property type="entry name" value="SP1/SPL1"/>
</dbReference>
<keyword evidence="6" id="KW-0479">Metal-binding</keyword>
<dbReference type="PANTHER" id="PTHR47568:SF2">
    <property type="entry name" value="E3 UBIQUITIN-PROTEIN LIGASE SP1-RELATED"/>
    <property type="match status" value="1"/>
</dbReference>
<keyword evidence="9" id="KW-0862">Zinc</keyword>
<dbReference type="EC" id="2.3.2.27" evidence="3"/>
<comment type="catalytic activity">
    <reaction evidence="1">
        <text>S-ubiquitinyl-[E2 ubiquitin-conjugating enzyme]-L-cysteine + [acceptor protein]-L-lysine = [E2 ubiquitin-conjugating enzyme]-L-cysteine + N(6)-ubiquitinyl-[acceptor protein]-L-lysine.</text>
        <dbReference type="EC" id="2.3.2.27"/>
    </reaction>
</comment>
<keyword evidence="8" id="KW-0833">Ubl conjugation pathway</keyword>
<evidence type="ECO:0000256" key="10">
    <source>
        <dbReference type="ARBA" id="ARBA00022989"/>
    </source>
</evidence>
<keyword evidence="5" id="KW-0812">Transmembrane</keyword>
<accession>A0AAE0EE83</accession>
<keyword evidence="4" id="KW-0808">Transferase</keyword>
<evidence type="ECO:0000256" key="7">
    <source>
        <dbReference type="ARBA" id="ARBA00022771"/>
    </source>
</evidence>
<protein>
    <recommendedName>
        <fullName evidence="3">RING-type E3 ubiquitin transferase</fullName>
        <ecNumber evidence="3">2.3.2.27</ecNumber>
    </recommendedName>
</protein>
<evidence type="ECO:0000256" key="9">
    <source>
        <dbReference type="ARBA" id="ARBA00022833"/>
    </source>
</evidence>
<comment type="caution">
    <text evidence="13">The sequence shown here is derived from an EMBL/GenBank/DDBJ whole genome shotgun (WGS) entry which is preliminary data.</text>
</comment>
<evidence type="ECO:0000313" key="13">
    <source>
        <dbReference type="EMBL" id="KAK3224587.1"/>
    </source>
</evidence>
<organism evidence="13 14">
    <name type="scientific">Dipteronia sinensis</name>
    <dbReference type="NCBI Taxonomy" id="43782"/>
    <lineage>
        <taxon>Eukaryota</taxon>
        <taxon>Viridiplantae</taxon>
        <taxon>Streptophyta</taxon>
        <taxon>Embryophyta</taxon>
        <taxon>Tracheophyta</taxon>
        <taxon>Spermatophyta</taxon>
        <taxon>Magnoliopsida</taxon>
        <taxon>eudicotyledons</taxon>
        <taxon>Gunneridae</taxon>
        <taxon>Pentapetalae</taxon>
        <taxon>rosids</taxon>
        <taxon>malvids</taxon>
        <taxon>Sapindales</taxon>
        <taxon>Sapindaceae</taxon>
        <taxon>Hippocastanoideae</taxon>
        <taxon>Acereae</taxon>
        <taxon>Dipteronia</taxon>
    </lineage>
</organism>
<keyword evidence="10" id="KW-1133">Transmembrane helix</keyword>
<dbReference type="Proteomes" id="UP001281410">
    <property type="component" value="Unassembled WGS sequence"/>
</dbReference>
<dbReference type="Pfam" id="PF12483">
    <property type="entry name" value="GIDE"/>
    <property type="match status" value="1"/>
</dbReference>
<name>A0AAE0EE83_9ROSI</name>
<dbReference type="EMBL" id="JANJYJ010000002">
    <property type="protein sequence ID" value="KAK3224587.1"/>
    <property type="molecule type" value="Genomic_DNA"/>
</dbReference>
<proteinExistence type="predicted"/>
<keyword evidence="14" id="KW-1185">Reference proteome</keyword>
<gene>
    <name evidence="13" type="ORF">Dsin_004449</name>
</gene>
<dbReference type="GO" id="GO:0061630">
    <property type="term" value="F:ubiquitin protein ligase activity"/>
    <property type="evidence" value="ECO:0007669"/>
    <property type="project" value="UniProtKB-EC"/>
</dbReference>
<evidence type="ECO:0000313" key="14">
    <source>
        <dbReference type="Proteomes" id="UP001281410"/>
    </source>
</evidence>
<keyword evidence="7" id="KW-0863">Zinc-finger</keyword>
<dbReference type="PANTHER" id="PTHR47568">
    <property type="match status" value="1"/>
</dbReference>
<evidence type="ECO:0000259" key="12">
    <source>
        <dbReference type="Pfam" id="PF12483"/>
    </source>
</evidence>
<sequence>MGFCVLLSAQLSNIESKVSPLLVISGMVGSETPIICDYSQLRVGAWRSLGSVLTAGKEVFDGSVGSRLNEKLGYPQGIKMLGVDHVERLLPIGAPMTVIGQVVKDDTGIIMVQRPYEGHLFYVGRKNVDELIADLGIVARLDTTKAYNDFFSLHELYC</sequence>
<dbReference type="GO" id="GO:0016020">
    <property type="term" value="C:membrane"/>
    <property type="evidence" value="ECO:0007669"/>
    <property type="project" value="UniProtKB-SubCell"/>
</dbReference>
<evidence type="ECO:0000256" key="8">
    <source>
        <dbReference type="ARBA" id="ARBA00022786"/>
    </source>
</evidence>
<evidence type="ECO:0000256" key="6">
    <source>
        <dbReference type="ARBA" id="ARBA00022723"/>
    </source>
</evidence>
<dbReference type="AlphaFoldDB" id="A0AAE0EE83"/>
<dbReference type="GO" id="GO:0016567">
    <property type="term" value="P:protein ubiquitination"/>
    <property type="evidence" value="ECO:0007669"/>
    <property type="project" value="InterPro"/>
</dbReference>